<keyword evidence="1" id="KW-0472">Membrane</keyword>
<organism evidence="3 4">
    <name type="scientific">Pseudoduganella lutea</name>
    <dbReference type="NCBI Taxonomy" id="321985"/>
    <lineage>
        <taxon>Bacteria</taxon>
        <taxon>Pseudomonadati</taxon>
        <taxon>Pseudomonadota</taxon>
        <taxon>Betaproteobacteria</taxon>
        <taxon>Burkholderiales</taxon>
        <taxon>Oxalobacteraceae</taxon>
        <taxon>Telluria group</taxon>
        <taxon>Pseudoduganella</taxon>
    </lineage>
</organism>
<feature type="transmembrane region" description="Helical" evidence="1">
    <location>
        <begin position="15"/>
        <end position="38"/>
    </location>
</feature>
<name>A0A4P6L449_9BURK</name>
<feature type="transmembrane region" description="Helical" evidence="1">
    <location>
        <begin position="58"/>
        <end position="81"/>
    </location>
</feature>
<gene>
    <name evidence="3" type="ORF">EWM63_27925</name>
</gene>
<dbReference type="AlphaFoldDB" id="A0A4P6L449"/>
<sequence length="120" mass="12857">MLIINVMTERKMNRVANAICGVFVVISSLIGVYGYLHIPADRPIAVHFDLSGTPDGFAPTYMAFLIIPLIGIATLVIVALQSSSIPEGRTVRGGAAIVVIVVQAILCFGQLFILFQELKG</sequence>
<keyword evidence="1" id="KW-1133">Transmembrane helix</keyword>
<dbReference type="Proteomes" id="UP000290637">
    <property type="component" value="Chromosome"/>
</dbReference>
<evidence type="ECO:0000256" key="1">
    <source>
        <dbReference type="SAM" id="Phobius"/>
    </source>
</evidence>
<reference evidence="3 4" key="1">
    <citation type="submission" date="2019-02" db="EMBL/GenBank/DDBJ databases">
        <title>Draft Genome Sequences of Six Type Strains of the Genus Massilia.</title>
        <authorList>
            <person name="Miess H."/>
            <person name="Frediansyhah A."/>
            <person name="Gross H."/>
        </authorList>
    </citation>
    <scope>NUCLEOTIDE SEQUENCE [LARGE SCALE GENOMIC DNA]</scope>
    <source>
        <strain evidence="3 4">DSM 17473</strain>
    </source>
</reference>
<evidence type="ECO:0000259" key="2">
    <source>
        <dbReference type="Pfam" id="PF07853"/>
    </source>
</evidence>
<keyword evidence="4" id="KW-1185">Reference proteome</keyword>
<evidence type="ECO:0000313" key="4">
    <source>
        <dbReference type="Proteomes" id="UP000290637"/>
    </source>
</evidence>
<dbReference type="KEGG" id="plue:EWM63_27925"/>
<feature type="transmembrane region" description="Helical" evidence="1">
    <location>
        <begin position="93"/>
        <end position="115"/>
    </location>
</feature>
<dbReference type="OrthoDB" id="9808690at2"/>
<dbReference type="InterPro" id="IPR012867">
    <property type="entry name" value="DUF1648"/>
</dbReference>
<protein>
    <submittedName>
        <fullName evidence="3">DUF1648 domain-containing protein</fullName>
    </submittedName>
</protein>
<evidence type="ECO:0000313" key="3">
    <source>
        <dbReference type="EMBL" id="QBE66329.1"/>
    </source>
</evidence>
<dbReference type="EMBL" id="CP035913">
    <property type="protein sequence ID" value="QBE66329.1"/>
    <property type="molecule type" value="Genomic_DNA"/>
</dbReference>
<feature type="domain" description="DUF1648" evidence="2">
    <location>
        <begin position="23"/>
        <end position="71"/>
    </location>
</feature>
<proteinExistence type="predicted"/>
<accession>A0A4P6L449</accession>
<dbReference type="Pfam" id="PF07853">
    <property type="entry name" value="DUF1648"/>
    <property type="match status" value="1"/>
</dbReference>
<keyword evidence="1" id="KW-0812">Transmembrane</keyword>